<keyword evidence="4" id="KW-0326">Glycosidase</keyword>
<dbReference type="Gene3D" id="2.10.270.10">
    <property type="entry name" value="Cholin Binding"/>
    <property type="match status" value="2"/>
</dbReference>
<organism evidence="4 5">
    <name type="scientific">Candidatus Blautia faecigallinarum</name>
    <dbReference type="NCBI Taxonomy" id="2838488"/>
    <lineage>
        <taxon>Bacteria</taxon>
        <taxon>Bacillati</taxon>
        <taxon>Bacillota</taxon>
        <taxon>Clostridia</taxon>
        <taxon>Lachnospirales</taxon>
        <taxon>Lachnospiraceae</taxon>
        <taxon>Blautia</taxon>
    </lineage>
</organism>
<reference evidence="4" key="1">
    <citation type="journal article" date="2021" name="PeerJ">
        <title>Extensive microbial diversity within the chicken gut microbiome revealed by metagenomics and culture.</title>
        <authorList>
            <person name="Gilroy R."/>
            <person name="Ravi A."/>
            <person name="Getino M."/>
            <person name="Pursley I."/>
            <person name="Horton D.L."/>
            <person name="Alikhan N.F."/>
            <person name="Baker D."/>
            <person name="Gharbi K."/>
            <person name="Hall N."/>
            <person name="Watson M."/>
            <person name="Adriaenssens E.M."/>
            <person name="Foster-Nyarko E."/>
            <person name="Jarju S."/>
            <person name="Secka A."/>
            <person name="Antonio M."/>
            <person name="Oren A."/>
            <person name="Chaudhuri R.R."/>
            <person name="La Ragione R."/>
            <person name="Hildebrand F."/>
            <person name="Pallen M.J."/>
        </authorList>
    </citation>
    <scope>NUCLEOTIDE SEQUENCE</scope>
    <source>
        <strain evidence="4">14324</strain>
    </source>
</reference>
<proteinExistence type="predicted"/>
<dbReference type="GO" id="GO:0016798">
    <property type="term" value="F:hydrolase activity, acting on glycosyl bonds"/>
    <property type="evidence" value="ECO:0007669"/>
    <property type="project" value="UniProtKB-KW"/>
</dbReference>
<feature type="chain" id="PRO_5039358987" evidence="2">
    <location>
        <begin position="30"/>
        <end position="434"/>
    </location>
</feature>
<feature type="domain" description="Phosphodiester glycosidase" evidence="3">
    <location>
        <begin position="262"/>
        <end position="432"/>
    </location>
</feature>
<comment type="caution">
    <text evidence="4">The sequence shown here is derived from an EMBL/GenBank/DDBJ whole genome shotgun (WGS) entry which is preliminary data.</text>
</comment>
<dbReference type="SUPFAM" id="SSF69360">
    <property type="entry name" value="Cell wall binding repeat"/>
    <property type="match status" value="1"/>
</dbReference>
<dbReference type="PANTHER" id="PTHR40446">
    <property type="entry name" value="N-ACETYLGLUCOSAMINE-1-PHOSPHODIESTER ALPHA-N-ACETYLGLUCOSAMINIDASE"/>
    <property type="match status" value="1"/>
</dbReference>
<keyword evidence="4" id="KW-0378">Hydrolase</keyword>
<keyword evidence="1" id="KW-0677">Repeat</keyword>
<dbReference type="PANTHER" id="PTHR40446:SF2">
    <property type="entry name" value="N-ACETYLGLUCOSAMINE-1-PHOSPHODIESTER ALPHA-N-ACETYLGLUCOSAMINIDASE"/>
    <property type="match status" value="1"/>
</dbReference>
<evidence type="ECO:0000313" key="4">
    <source>
        <dbReference type="EMBL" id="HIZ21468.1"/>
    </source>
</evidence>
<protein>
    <submittedName>
        <fullName evidence="4">Phosphodiester glycosidase family protein</fullName>
    </submittedName>
</protein>
<accession>A0A9D2DQZ6</accession>
<gene>
    <name evidence="4" type="ORF">IAA21_01540</name>
</gene>
<dbReference type="Proteomes" id="UP000824041">
    <property type="component" value="Unassembled WGS sequence"/>
</dbReference>
<dbReference type="Pfam" id="PF19127">
    <property type="entry name" value="Choline_bind_3"/>
    <property type="match status" value="1"/>
</dbReference>
<name>A0A9D2DQZ6_9FIRM</name>
<evidence type="ECO:0000256" key="1">
    <source>
        <dbReference type="ARBA" id="ARBA00022737"/>
    </source>
</evidence>
<evidence type="ECO:0000313" key="5">
    <source>
        <dbReference type="Proteomes" id="UP000824041"/>
    </source>
</evidence>
<dbReference type="InterPro" id="IPR018337">
    <property type="entry name" value="Cell_wall/Cho-bd_repeat"/>
</dbReference>
<dbReference type="Pfam" id="PF09992">
    <property type="entry name" value="NAGPA"/>
    <property type="match status" value="1"/>
</dbReference>
<reference evidence="4" key="2">
    <citation type="submission" date="2021-04" db="EMBL/GenBank/DDBJ databases">
        <authorList>
            <person name="Gilroy R."/>
        </authorList>
    </citation>
    <scope>NUCLEOTIDE SEQUENCE</scope>
    <source>
        <strain evidence="4">14324</strain>
    </source>
</reference>
<dbReference type="InterPro" id="IPR018711">
    <property type="entry name" value="NAGPA"/>
</dbReference>
<dbReference type="EMBL" id="DXBU01000017">
    <property type="protein sequence ID" value="HIZ21468.1"/>
    <property type="molecule type" value="Genomic_DNA"/>
</dbReference>
<sequence>MKRKRITGSIIFLLLFVMMMIGSSTAVQGASLVKQSQTSVRITSKKTGWVKINGEYYCYNPKGRLVCGSIKYKGNYYYSLPSGKRYTGWLSMSGKKYYYDRSTGIMYRNRWAQGTKYRYYFNKNGVAIASQWLTYKGNRYYFLANSTMATGWKKIGKYYYYFNTTTGVMAKNTWVGNYYVDGNGRRTNKKKPDKPVITQSDDYYTYTSATLSIELRRKSVHGVSYWVAHVRTKSGEQLKSALSYGTYGGTRQTTQSAVTSNGGIIGVNGSAFDYATGKPSPLGMCIKNGTLYGDYMTSYSVMAVKKDGTIYTPPQGLMGADLLKAGVKDTYNFGPIIINGGKIQPAWDETNKYYPRTAVGMVKPNDYVLLVTDTGSYTGLNHWDMASIFLSYGCQYAYNLDGGGSSTLCFNGKVINKLIGGYQRPCADFLYFTR</sequence>
<evidence type="ECO:0000259" key="3">
    <source>
        <dbReference type="Pfam" id="PF09992"/>
    </source>
</evidence>
<dbReference type="Pfam" id="PF01473">
    <property type="entry name" value="Choline_bind_1"/>
    <property type="match status" value="1"/>
</dbReference>
<feature type="signal peptide" evidence="2">
    <location>
        <begin position="1"/>
        <end position="29"/>
    </location>
</feature>
<dbReference type="AlphaFoldDB" id="A0A9D2DQZ6"/>
<evidence type="ECO:0000256" key="2">
    <source>
        <dbReference type="SAM" id="SignalP"/>
    </source>
</evidence>
<keyword evidence="2" id="KW-0732">Signal</keyword>